<evidence type="ECO:0000313" key="2">
    <source>
        <dbReference type="Proteomes" id="UP000828924"/>
    </source>
</evidence>
<accession>A0ABY3WM85</accession>
<gene>
    <name evidence="1" type="ORF">J4032_21845</name>
</gene>
<protein>
    <submittedName>
        <fullName evidence="1">Uncharacterized protein</fullName>
    </submittedName>
</protein>
<organism evidence="1 2">
    <name type="scientific">Streptomyces formicae</name>
    <dbReference type="NCBI Taxonomy" id="1616117"/>
    <lineage>
        <taxon>Bacteria</taxon>
        <taxon>Bacillati</taxon>
        <taxon>Actinomycetota</taxon>
        <taxon>Actinomycetes</taxon>
        <taxon>Kitasatosporales</taxon>
        <taxon>Streptomycetaceae</taxon>
        <taxon>Streptomyces</taxon>
    </lineage>
</organism>
<reference evidence="1 2" key="1">
    <citation type="submission" date="2021-03" db="EMBL/GenBank/DDBJ databases">
        <title>Complete genome of Streptomyces formicae strain 1H-GS9 (DSM 100524).</title>
        <authorList>
            <person name="Atanasov K.E."/>
            <person name="Altabella T."/>
            <person name="Ferrer A."/>
        </authorList>
    </citation>
    <scope>NUCLEOTIDE SEQUENCE [LARGE SCALE GENOMIC DNA]</scope>
    <source>
        <strain evidence="1 2">1H-GS9</strain>
    </source>
</reference>
<name>A0ABY3WM85_9ACTN</name>
<evidence type="ECO:0000313" key="1">
    <source>
        <dbReference type="EMBL" id="UNM13743.1"/>
    </source>
</evidence>
<sequence>MAGSGVGRSADQINEEIRRLWATGVLAVEDRGRYHALLVEWAAAKETERRQAGQQLAA</sequence>
<dbReference type="RefSeq" id="WP_242332663.1">
    <property type="nucleotide sequence ID" value="NZ_CP071872.1"/>
</dbReference>
<keyword evidence="2" id="KW-1185">Reference proteome</keyword>
<proteinExistence type="predicted"/>
<dbReference type="Proteomes" id="UP000828924">
    <property type="component" value="Chromosome"/>
</dbReference>
<dbReference type="EMBL" id="CP071872">
    <property type="protein sequence ID" value="UNM13743.1"/>
    <property type="molecule type" value="Genomic_DNA"/>
</dbReference>